<feature type="transmembrane region" description="Helical" evidence="1">
    <location>
        <begin position="403"/>
        <end position="423"/>
    </location>
</feature>
<dbReference type="PANTHER" id="PTHR13325">
    <property type="entry name" value="PROTEASE M50 MEMBRANE-BOUND TRANSCRIPTION FACTOR SITE 2 PROTEASE"/>
    <property type="match status" value="1"/>
</dbReference>
<keyword evidence="1" id="KW-1133">Transmembrane helix</keyword>
<reference evidence="2 3" key="1">
    <citation type="submission" date="2019-11" db="EMBL/GenBank/DDBJ databases">
        <title>Pseudooceanicola pacifica sp. nov., isolated from deep-sea sediment of the Pacific Ocean.</title>
        <authorList>
            <person name="Lyu L."/>
        </authorList>
    </citation>
    <scope>NUCLEOTIDE SEQUENCE [LARGE SCALE GENOMIC DNA]</scope>
    <source>
        <strain evidence="2 3">216_PA32_1</strain>
    </source>
</reference>
<evidence type="ECO:0000313" key="2">
    <source>
        <dbReference type="EMBL" id="MWB78649.1"/>
    </source>
</evidence>
<dbReference type="GO" id="GO:0016020">
    <property type="term" value="C:membrane"/>
    <property type="evidence" value="ECO:0007669"/>
    <property type="project" value="InterPro"/>
</dbReference>
<dbReference type="AlphaFoldDB" id="A0A844WG09"/>
<feature type="transmembrane region" description="Helical" evidence="1">
    <location>
        <begin position="443"/>
        <end position="462"/>
    </location>
</feature>
<organism evidence="2 3">
    <name type="scientific">Pseudooceanicola pacificus</name>
    <dbReference type="NCBI Taxonomy" id="2676438"/>
    <lineage>
        <taxon>Bacteria</taxon>
        <taxon>Pseudomonadati</taxon>
        <taxon>Pseudomonadota</taxon>
        <taxon>Alphaproteobacteria</taxon>
        <taxon>Rhodobacterales</taxon>
        <taxon>Paracoccaceae</taxon>
        <taxon>Pseudooceanicola</taxon>
    </lineage>
</organism>
<dbReference type="EMBL" id="WNXQ01000006">
    <property type="protein sequence ID" value="MWB78649.1"/>
    <property type="molecule type" value="Genomic_DNA"/>
</dbReference>
<dbReference type="GO" id="GO:0005737">
    <property type="term" value="C:cytoplasm"/>
    <property type="evidence" value="ECO:0007669"/>
    <property type="project" value="TreeGrafter"/>
</dbReference>
<name>A0A844WG09_9RHOB</name>
<sequence length="728" mass="79657">MAAPVPVAVEALIMAQAPNPFSAVWARIALLTPSLRPHAELYRQFFRGGLWYIAEDRASGRFFRFSPEAYAIIGLMDGRRSLAEIYRIAERRLGSDLPSQDEIIQLLSQLYLAGLLTTDTEPDLDEIGERARTTARRKLMQSIRNPLGIRIPLFPIDGFVSTLMPLVRPLFTWVGFLLWLCLVVAGVTSAGIHWEALTTDVTDRVLSTQGIALLLIAYPLVKALHELGHGFAVKHWGGQVREVGVMLLVFMPVPYVDASAAIGFSSKRQRIVVGAAGVMVELALAATAALVWPEMQPGPLRALAFNVMLIGGVSTLLFNGNPLLRFDGYYVFSDLIEVPNLAPRSRNYLTYLVRRYLFGLPHAASPVTARGERPWLATYAIAAFLYRIVIMTGITLFVAGKFFFVGIGLAIWAVFMFIGAPILKLLRYLMTASELDQRRGRALVATLILAGLIAGPLVVVPLPDATVAQGVVWVPGETRVIARTDGWLQALDRAPHEVAAAGAPLGRLVNPLIDARERVVIARMEEARIRLASSDVGRPVQQGIEAARMELAAGELERISARREGLEILAPQPGRFEPLLDGTEGGYFRKGALLGYVLRTDGWFVRAVIPQTQIDLVNGRTRGIAVRLSSALDRVYPARMVAQTPRATFQLPSPALGTQGGGRILSDPAHGGVLALESVFVVDIAVDGPDAAPFFNERVYVRFDHGSASLARQGWRSVRQVFLDRFGL</sequence>
<gene>
    <name evidence="2" type="ORF">GLS40_11480</name>
</gene>
<accession>A0A844WG09</accession>
<feature type="transmembrane region" description="Helical" evidence="1">
    <location>
        <begin position="206"/>
        <end position="225"/>
    </location>
</feature>
<dbReference type="Proteomes" id="UP000443843">
    <property type="component" value="Unassembled WGS sequence"/>
</dbReference>
<feature type="transmembrane region" description="Helical" evidence="1">
    <location>
        <begin position="271"/>
        <end position="292"/>
    </location>
</feature>
<dbReference type="RefSeq" id="WP_160382869.1">
    <property type="nucleotide sequence ID" value="NZ_WNXQ01000006.1"/>
</dbReference>
<feature type="transmembrane region" description="Helical" evidence="1">
    <location>
        <begin position="173"/>
        <end position="194"/>
    </location>
</feature>
<keyword evidence="1" id="KW-0472">Membrane</keyword>
<feature type="transmembrane region" description="Helical" evidence="1">
    <location>
        <begin position="376"/>
        <end position="397"/>
    </location>
</feature>
<evidence type="ECO:0000313" key="3">
    <source>
        <dbReference type="Proteomes" id="UP000443843"/>
    </source>
</evidence>
<keyword evidence="3" id="KW-1185">Reference proteome</keyword>
<dbReference type="InterPro" id="IPR041881">
    <property type="entry name" value="PqqD_sf"/>
</dbReference>
<comment type="caution">
    <text evidence="2">The sequence shown here is derived from an EMBL/GenBank/DDBJ whole genome shotgun (WGS) entry which is preliminary data.</text>
</comment>
<dbReference type="Gene3D" id="1.10.10.1150">
    <property type="entry name" value="Coenzyme PQQ synthesis protein D (PqqD)"/>
    <property type="match status" value="1"/>
</dbReference>
<dbReference type="GO" id="GO:0031293">
    <property type="term" value="P:membrane protein intracellular domain proteolysis"/>
    <property type="evidence" value="ECO:0007669"/>
    <property type="project" value="TreeGrafter"/>
</dbReference>
<dbReference type="GO" id="GO:0004222">
    <property type="term" value="F:metalloendopeptidase activity"/>
    <property type="evidence" value="ECO:0007669"/>
    <property type="project" value="InterPro"/>
</dbReference>
<feature type="transmembrane region" description="Helical" evidence="1">
    <location>
        <begin position="298"/>
        <end position="318"/>
    </location>
</feature>
<dbReference type="PANTHER" id="PTHR13325:SF3">
    <property type="entry name" value="MEMBRANE-BOUND TRANSCRIPTION FACTOR SITE-2 PROTEASE"/>
    <property type="match status" value="1"/>
</dbReference>
<protein>
    <submittedName>
        <fullName evidence="2">Peptidase M50</fullName>
    </submittedName>
</protein>
<keyword evidence="1" id="KW-0812">Transmembrane</keyword>
<evidence type="ECO:0000256" key="1">
    <source>
        <dbReference type="SAM" id="Phobius"/>
    </source>
</evidence>
<feature type="transmembrane region" description="Helical" evidence="1">
    <location>
        <begin position="245"/>
        <end position="264"/>
    </location>
</feature>
<dbReference type="InterPro" id="IPR001193">
    <property type="entry name" value="MBTPS2"/>
</dbReference>
<proteinExistence type="predicted"/>